<name>A0A660HPZ4_9EURY</name>
<dbReference type="Proteomes" id="UP000585579">
    <property type="component" value="Unassembled WGS sequence"/>
</dbReference>
<dbReference type="EMBL" id="CP032683">
    <property type="protein sequence ID" value="AYK14328.1"/>
    <property type="molecule type" value="Genomic_DNA"/>
</dbReference>
<sequence>MFRLHIFTLSFKLISYFWEGSVIKIKYLNPLSLPLFLLLLYGFTAGCIDSATNGENPISDPVPETLVTDINDLIPDRMNTFLTDEEGSGERNNVDRNKSVLNSEGSVSPDIPNIPIYPEEKSNIIYPREYRRLSLNFQRGIGSENERVVSEVFNITGKTSGYNIKDACDIFDYVNLHWKYRYDGNAEFFFGAAQTINEGYVGDCDDYSIVISALLRNMGFNTRVVTSTSGGYGHVYPELYIGNNTETAYEILGYVQGRYSYAESIWYSSRELEGGELQYWLNFDWSGSNGYRHPGGIYFEGSQVIYYPDGLIEF</sequence>
<evidence type="ECO:0000313" key="2">
    <source>
        <dbReference type="EMBL" id="AYK14328.1"/>
    </source>
</evidence>
<evidence type="ECO:0000313" key="4">
    <source>
        <dbReference type="Proteomes" id="UP000053087"/>
    </source>
</evidence>
<dbReference type="AlphaFoldDB" id="A0A660HPZ4"/>
<reference evidence="2" key="2">
    <citation type="submission" date="2018-10" db="EMBL/GenBank/DDBJ databases">
        <authorList>
            <person name="Fischer M.A."/>
            <person name="Kern T."/>
            <person name="Deppenmeier U."/>
            <person name="Schmitz R.A."/>
            <person name="Rother M."/>
        </authorList>
    </citation>
    <scope>NUCLEOTIDE SEQUENCE</scope>
    <source>
        <strain evidence="2">E03.2</strain>
    </source>
</reference>
<evidence type="ECO:0000313" key="3">
    <source>
        <dbReference type="EMBL" id="NLK32305.1"/>
    </source>
</evidence>
<gene>
    <name evidence="2" type="ORF">AOB57_003200</name>
    <name evidence="3" type="ORF">GX302_05550</name>
</gene>
<dbReference type="Pfam" id="PF01841">
    <property type="entry name" value="Transglut_core"/>
    <property type="match status" value="1"/>
</dbReference>
<proteinExistence type="predicted"/>
<reference evidence="3 5" key="3">
    <citation type="journal article" date="2020" name="Biotechnol. Biofuels">
        <title>New insights from the biogas microbiome by comprehensive genome-resolved metagenomics of nearly 1600 species originating from multiple anaerobic digesters.</title>
        <authorList>
            <person name="Campanaro S."/>
            <person name="Treu L."/>
            <person name="Rodriguez-R L.M."/>
            <person name="Kovalovszki A."/>
            <person name="Ziels R.M."/>
            <person name="Maus I."/>
            <person name="Zhu X."/>
            <person name="Kougias P.G."/>
            <person name="Basile A."/>
            <person name="Luo G."/>
            <person name="Schluter A."/>
            <person name="Konstantinidis K.T."/>
            <person name="Angelidaki I."/>
        </authorList>
    </citation>
    <scope>NUCLEOTIDE SEQUENCE [LARGE SCALE GENOMIC DNA]</scope>
    <source>
        <strain evidence="3">AS22ysBPME_46</strain>
    </source>
</reference>
<feature type="domain" description="Transglutaminase-like" evidence="1">
    <location>
        <begin position="162"/>
        <end position="242"/>
    </location>
</feature>
<dbReference type="OrthoDB" id="135105at2157"/>
<keyword evidence="4" id="KW-1185">Reference proteome</keyword>
<dbReference type="Proteomes" id="UP000053087">
    <property type="component" value="Chromosome"/>
</dbReference>
<protein>
    <submittedName>
        <fullName evidence="2">Transglutaminase domain-containing protein</fullName>
    </submittedName>
</protein>
<evidence type="ECO:0000259" key="1">
    <source>
        <dbReference type="Pfam" id="PF01841"/>
    </source>
</evidence>
<dbReference type="SUPFAM" id="SSF54001">
    <property type="entry name" value="Cysteine proteinases"/>
    <property type="match status" value="1"/>
</dbReference>
<dbReference type="InterPro" id="IPR002931">
    <property type="entry name" value="Transglutaminase-like"/>
</dbReference>
<dbReference type="KEGG" id="mfz:AOB57_003200"/>
<dbReference type="EMBL" id="JAAYQL010000029">
    <property type="protein sequence ID" value="NLK32305.1"/>
    <property type="molecule type" value="Genomic_DNA"/>
</dbReference>
<organism evidence="2 4">
    <name type="scientific">Methanosarcina flavescens</name>
    <dbReference type="NCBI Taxonomy" id="1715806"/>
    <lineage>
        <taxon>Archaea</taxon>
        <taxon>Methanobacteriati</taxon>
        <taxon>Methanobacteriota</taxon>
        <taxon>Stenosarchaea group</taxon>
        <taxon>Methanomicrobia</taxon>
        <taxon>Methanosarcinales</taxon>
        <taxon>Methanosarcinaceae</taxon>
        <taxon>Methanosarcina</taxon>
    </lineage>
</organism>
<evidence type="ECO:0000313" key="5">
    <source>
        <dbReference type="Proteomes" id="UP000585579"/>
    </source>
</evidence>
<accession>A0A660HPZ4</accession>
<dbReference type="InterPro" id="IPR038765">
    <property type="entry name" value="Papain-like_cys_pep_sf"/>
</dbReference>
<reference evidence="2 4" key="1">
    <citation type="journal article" date="2016" name="Int. J. Syst. Evol. Microbiol.">
        <title>Methanosarcina flavescens sp. nov., a methanogenic archaeon isolated from a full-scale anaerobic digester.</title>
        <authorList>
            <person name="Kern T."/>
            <person name="Fischer M.A."/>
            <person name="Deppenmeier U."/>
            <person name="Schmitz R.A."/>
            <person name="Rother M."/>
        </authorList>
    </citation>
    <scope>NUCLEOTIDE SEQUENCE [LARGE SCALE GENOMIC DNA]</scope>
    <source>
        <strain evidence="2 4">E03.2</strain>
    </source>
</reference>
<dbReference type="Gene3D" id="3.10.620.30">
    <property type="match status" value="1"/>
</dbReference>